<dbReference type="EMBL" id="CP099556">
    <property type="protein sequence ID" value="UYF42473.1"/>
    <property type="molecule type" value="Genomic_DNA"/>
</dbReference>
<dbReference type="Gene3D" id="3.40.50.2000">
    <property type="entry name" value="Glycogen Phosphorylase B"/>
    <property type="match status" value="2"/>
</dbReference>
<proteinExistence type="predicted"/>
<dbReference type="AlphaFoldDB" id="A0AA46S1C3"/>
<dbReference type="InterPro" id="IPR001296">
    <property type="entry name" value="Glyco_trans_1"/>
</dbReference>
<dbReference type="PANTHER" id="PTHR12526">
    <property type="entry name" value="GLYCOSYLTRANSFERASE"/>
    <property type="match status" value="1"/>
</dbReference>
<evidence type="ECO:0000259" key="1">
    <source>
        <dbReference type="Pfam" id="PF00534"/>
    </source>
</evidence>
<organism evidence="2 3">
    <name type="scientific">Aliarcobacter cryaerophilus</name>
    <dbReference type="NCBI Taxonomy" id="28198"/>
    <lineage>
        <taxon>Bacteria</taxon>
        <taxon>Pseudomonadati</taxon>
        <taxon>Campylobacterota</taxon>
        <taxon>Epsilonproteobacteria</taxon>
        <taxon>Campylobacterales</taxon>
        <taxon>Arcobacteraceae</taxon>
        <taxon>Aliarcobacter</taxon>
    </lineage>
</organism>
<accession>A0AA46S1C3</accession>
<dbReference type="Proteomes" id="UP001164100">
    <property type="component" value="Chromosome"/>
</dbReference>
<name>A0AA46S1C3_9BACT</name>
<dbReference type="SUPFAM" id="SSF53756">
    <property type="entry name" value="UDP-Glycosyltransferase/glycogen phosphorylase"/>
    <property type="match status" value="1"/>
</dbReference>
<keyword evidence="2" id="KW-0328">Glycosyltransferase</keyword>
<evidence type="ECO:0000313" key="3">
    <source>
        <dbReference type="Proteomes" id="UP001164100"/>
    </source>
</evidence>
<feature type="domain" description="Glycosyl transferase family 1" evidence="1">
    <location>
        <begin position="182"/>
        <end position="354"/>
    </location>
</feature>
<dbReference type="RefSeq" id="WP_263514087.1">
    <property type="nucleotide sequence ID" value="NZ_CP099556.1"/>
</dbReference>
<evidence type="ECO:0000313" key="2">
    <source>
        <dbReference type="EMBL" id="UYF42473.1"/>
    </source>
</evidence>
<dbReference type="PANTHER" id="PTHR12526:SF630">
    <property type="entry name" value="GLYCOSYLTRANSFERASE"/>
    <property type="match status" value="1"/>
</dbReference>
<dbReference type="Pfam" id="PF00534">
    <property type="entry name" value="Glycos_transf_1"/>
    <property type="match status" value="1"/>
</dbReference>
<sequence>MKLIILINSLESGGAERVVSNLLNTWAKKYDCYLIMIHNYQFYEIDNKIKIISLDEPKDLSGIKKFLRLPILAYKLSKLIKEYKFDKVISFLTRANYINVLSNIFIKHKIIINERAMPSLQYQYGLNGTINRFLIKYLYHKADLCLSNSHGNMMDLKNNFNVTNLAYIHNPFNLDMIETMSKKEIEIKKKRFTFVTVGRLDKGKNHKLIIDAIKDIDADLWIIGDGELKEEFQSYIKQHNLNHKVYLFGKKENPFAYISKAECFVFASNHEGFPNVLVEALACELPIISTDCQSGPREILAPNSDISFQLENNIELAEYGILTPIKNVDKLQEVMNLMINDESLRKNYQEKAKHRAKDFRIKKIIKQYKEILCAE</sequence>
<gene>
    <name evidence="2" type="ORF">NGX11_06075</name>
</gene>
<keyword evidence="2" id="KW-0808">Transferase</keyword>
<protein>
    <submittedName>
        <fullName evidence="2">Glycosyltransferase</fullName>
        <ecNumber evidence="2">2.4.-.-</ecNumber>
    </submittedName>
</protein>
<reference evidence="2" key="1">
    <citation type="journal article" date="2022" name="Front. Microbiol.">
        <title>Species classification and novel plasmid identifications in Arcobacter cryaerophilus and Arcobacter cryaerophilus-like organisms.</title>
        <authorList>
            <person name="Zhou G."/>
            <person name="Wang M."/>
            <person name="Wang H."/>
            <person name="Chen X."/>
            <person name="Gu Y."/>
            <person name="Shao Z."/>
            <person name="Zhang J."/>
            <person name="Zhang M."/>
        </authorList>
    </citation>
    <scope>NUCLEOTIDE SEQUENCE</scope>
    <source>
        <strain evidence="2">ICDCAC48</strain>
    </source>
</reference>
<dbReference type="GO" id="GO:0016757">
    <property type="term" value="F:glycosyltransferase activity"/>
    <property type="evidence" value="ECO:0007669"/>
    <property type="project" value="UniProtKB-KW"/>
</dbReference>
<dbReference type="EC" id="2.4.-.-" evidence="2"/>